<reference evidence="2" key="1">
    <citation type="submission" date="2024-02" db="UniProtKB">
        <authorList>
            <consortium name="WormBaseParasite"/>
        </authorList>
    </citation>
    <scope>IDENTIFICATION</scope>
</reference>
<evidence type="ECO:0000313" key="2">
    <source>
        <dbReference type="WBParaSite" id="MBELARI_LOCUS2973"/>
    </source>
</evidence>
<name>A0AAF3FAP9_9BILA</name>
<dbReference type="WBParaSite" id="MBELARI_LOCUS2973">
    <property type="protein sequence ID" value="MBELARI_LOCUS2973"/>
    <property type="gene ID" value="MBELARI_LOCUS2973"/>
</dbReference>
<keyword evidence="1" id="KW-1185">Reference proteome</keyword>
<evidence type="ECO:0000313" key="1">
    <source>
        <dbReference type="Proteomes" id="UP000887575"/>
    </source>
</evidence>
<sequence length="74" mass="9010">MFCLDNEAFRFLIAAKQGIKFPEKHLKVYRESWKESQSATRRLFNQQKQVSKEVDDPPQPPSLCYFYRKKQWLR</sequence>
<accession>A0AAF3FAP9</accession>
<dbReference type="Proteomes" id="UP000887575">
    <property type="component" value="Unassembled WGS sequence"/>
</dbReference>
<proteinExistence type="predicted"/>
<protein>
    <submittedName>
        <fullName evidence="2">Uncharacterized protein</fullName>
    </submittedName>
</protein>
<organism evidence="1 2">
    <name type="scientific">Mesorhabditis belari</name>
    <dbReference type="NCBI Taxonomy" id="2138241"/>
    <lineage>
        <taxon>Eukaryota</taxon>
        <taxon>Metazoa</taxon>
        <taxon>Ecdysozoa</taxon>
        <taxon>Nematoda</taxon>
        <taxon>Chromadorea</taxon>
        <taxon>Rhabditida</taxon>
        <taxon>Rhabditina</taxon>
        <taxon>Rhabditomorpha</taxon>
        <taxon>Rhabditoidea</taxon>
        <taxon>Rhabditidae</taxon>
        <taxon>Mesorhabditinae</taxon>
        <taxon>Mesorhabditis</taxon>
    </lineage>
</organism>
<dbReference type="AlphaFoldDB" id="A0AAF3FAP9"/>